<keyword evidence="1" id="KW-0812">Transmembrane</keyword>
<dbReference type="EMBL" id="CP045643">
    <property type="protein sequence ID" value="QFZ72716.1"/>
    <property type="molecule type" value="Genomic_DNA"/>
</dbReference>
<evidence type="ECO:0000313" key="2">
    <source>
        <dbReference type="EMBL" id="QFZ72716.1"/>
    </source>
</evidence>
<name>A0A5Q0L7P1_9ACTN</name>
<protein>
    <submittedName>
        <fullName evidence="2">Uncharacterized protein</fullName>
    </submittedName>
</protein>
<dbReference type="KEGG" id="sfy:GFH48_05050"/>
<gene>
    <name evidence="2" type="ORF">GFH48_05050</name>
</gene>
<dbReference type="AlphaFoldDB" id="A0A5Q0L7P1"/>
<dbReference type="PANTHER" id="PTHR42305:SF1">
    <property type="entry name" value="MEMBRANE PROTEIN RV1733C-RELATED"/>
    <property type="match status" value="1"/>
</dbReference>
<dbReference type="InterPro" id="IPR039708">
    <property type="entry name" value="MT1774/Rv1733c-like"/>
</dbReference>
<keyword evidence="1" id="KW-1133">Transmembrane helix</keyword>
<feature type="transmembrane region" description="Helical" evidence="1">
    <location>
        <begin position="144"/>
        <end position="166"/>
    </location>
</feature>
<reference evidence="2 3" key="1">
    <citation type="submission" date="2019-10" db="EMBL/GenBank/DDBJ databases">
        <title>A novel species.</title>
        <authorList>
            <person name="Gao J."/>
        </authorList>
    </citation>
    <scope>NUCLEOTIDE SEQUENCE [LARGE SCALE GENOMIC DNA]</scope>
    <source>
        <strain evidence="2 3">QMT-28</strain>
    </source>
</reference>
<dbReference type="PANTHER" id="PTHR42305">
    <property type="entry name" value="MEMBRANE PROTEIN RV1733C-RELATED"/>
    <property type="match status" value="1"/>
</dbReference>
<organism evidence="2 3">
    <name type="scientific">Streptomyces fagopyri</name>
    <dbReference type="NCBI Taxonomy" id="2662397"/>
    <lineage>
        <taxon>Bacteria</taxon>
        <taxon>Bacillati</taxon>
        <taxon>Actinomycetota</taxon>
        <taxon>Actinomycetes</taxon>
        <taxon>Kitasatosporales</taxon>
        <taxon>Streptomycetaceae</taxon>
        <taxon>Streptomyces</taxon>
    </lineage>
</organism>
<sequence>MHRTRRTKRWCWRWRSNPLRRHDDVVEAWIVLVVWTVILVGGALVGLVAAHTADASFARLRHERHPVPAVLVDNTARTLPTGDGPVYDGVRATVRWTGPDGARHTGRTLVNSGHPAGSKIVVWLDQKGRLTTRPPDPGTASAEAGALGTGAAIAFGSLVFAAGRLARWRLDRRRYDEWARAWEQVGPRWGHKTP</sequence>
<keyword evidence="3" id="KW-1185">Reference proteome</keyword>
<proteinExistence type="predicted"/>
<evidence type="ECO:0000313" key="3">
    <source>
        <dbReference type="Proteomes" id="UP000326179"/>
    </source>
</evidence>
<dbReference type="RefSeq" id="WP_153287081.1">
    <property type="nucleotide sequence ID" value="NZ_CP045643.1"/>
</dbReference>
<accession>A0A5Q0L7P1</accession>
<keyword evidence="1" id="KW-0472">Membrane</keyword>
<dbReference type="Proteomes" id="UP000326179">
    <property type="component" value="Chromosome"/>
</dbReference>
<feature type="transmembrane region" description="Helical" evidence="1">
    <location>
        <begin position="28"/>
        <end position="50"/>
    </location>
</feature>
<evidence type="ECO:0000256" key="1">
    <source>
        <dbReference type="SAM" id="Phobius"/>
    </source>
</evidence>